<gene>
    <name evidence="2" type="ORF">QQ020_13125</name>
</gene>
<keyword evidence="3" id="KW-1185">Reference proteome</keyword>
<dbReference type="Proteomes" id="UP001172083">
    <property type="component" value="Unassembled WGS sequence"/>
</dbReference>
<name>A0ABT8L7N2_9BACT</name>
<proteinExistence type="predicted"/>
<organism evidence="2 3">
    <name type="scientific">Agaribacillus aureus</name>
    <dbReference type="NCBI Taxonomy" id="3051825"/>
    <lineage>
        <taxon>Bacteria</taxon>
        <taxon>Pseudomonadati</taxon>
        <taxon>Bacteroidota</taxon>
        <taxon>Cytophagia</taxon>
        <taxon>Cytophagales</taxon>
        <taxon>Splendidivirgaceae</taxon>
        <taxon>Agaribacillus</taxon>
    </lineage>
</organism>
<keyword evidence="1" id="KW-0812">Transmembrane</keyword>
<keyword evidence="1" id="KW-1133">Transmembrane helix</keyword>
<sequence length="138" mass="16772">MPANYHYWYRFILLPEVNKSNKLISFDELTGKHFDSRSTRHLLGWLRRHEYIKEITKDDISYFKTTLKGELLVDQYDPIIKKLAKPQKEEQAKKAFEKIKPLPLRQLYHRFRDHYHRNQALYWIIGFIVAIFSMLFAI</sequence>
<protein>
    <submittedName>
        <fullName evidence="2">Uncharacterized protein</fullName>
    </submittedName>
</protein>
<dbReference type="EMBL" id="JAUJEB010000001">
    <property type="protein sequence ID" value="MDN5213002.1"/>
    <property type="molecule type" value="Genomic_DNA"/>
</dbReference>
<evidence type="ECO:0000256" key="1">
    <source>
        <dbReference type="SAM" id="Phobius"/>
    </source>
</evidence>
<keyword evidence="1" id="KW-0472">Membrane</keyword>
<reference evidence="2" key="1">
    <citation type="submission" date="2023-06" db="EMBL/GenBank/DDBJ databases">
        <title>Genomic of Agaribacillus aureum.</title>
        <authorList>
            <person name="Wang G."/>
        </authorList>
    </citation>
    <scope>NUCLEOTIDE SEQUENCE</scope>
    <source>
        <strain evidence="2">BMA12</strain>
    </source>
</reference>
<evidence type="ECO:0000313" key="2">
    <source>
        <dbReference type="EMBL" id="MDN5213002.1"/>
    </source>
</evidence>
<dbReference type="RefSeq" id="WP_346758318.1">
    <property type="nucleotide sequence ID" value="NZ_JAUJEB010000001.1"/>
</dbReference>
<accession>A0ABT8L7N2</accession>
<evidence type="ECO:0000313" key="3">
    <source>
        <dbReference type="Proteomes" id="UP001172083"/>
    </source>
</evidence>
<feature type="transmembrane region" description="Helical" evidence="1">
    <location>
        <begin position="120"/>
        <end position="137"/>
    </location>
</feature>
<comment type="caution">
    <text evidence="2">The sequence shown here is derived from an EMBL/GenBank/DDBJ whole genome shotgun (WGS) entry which is preliminary data.</text>
</comment>